<dbReference type="HOGENOM" id="CLU_045014_0_0_1"/>
<accession>A0A0C3CD87</accession>
<reference evidence="3" key="2">
    <citation type="submission" date="2015-01" db="EMBL/GenBank/DDBJ databases">
        <title>Evolutionary Origins and Diversification of the Mycorrhizal Mutualists.</title>
        <authorList>
            <consortium name="DOE Joint Genome Institute"/>
            <consortium name="Mycorrhizal Genomics Consortium"/>
            <person name="Kohler A."/>
            <person name="Kuo A."/>
            <person name="Nagy L.G."/>
            <person name="Floudas D."/>
            <person name="Copeland A."/>
            <person name="Barry K.W."/>
            <person name="Cichocki N."/>
            <person name="Veneault-Fourrey C."/>
            <person name="LaButti K."/>
            <person name="Lindquist E.A."/>
            <person name="Lipzen A."/>
            <person name="Lundell T."/>
            <person name="Morin E."/>
            <person name="Murat C."/>
            <person name="Riley R."/>
            <person name="Ohm R."/>
            <person name="Sun H."/>
            <person name="Tunlid A."/>
            <person name="Henrissat B."/>
            <person name="Grigoriev I.V."/>
            <person name="Hibbett D.S."/>
            <person name="Martin F."/>
        </authorList>
    </citation>
    <scope>NUCLEOTIDE SEQUENCE [LARGE SCALE GENOMIC DNA]</scope>
    <source>
        <strain evidence="3">h7</strain>
    </source>
</reference>
<dbReference type="AlphaFoldDB" id="A0A0C3CD87"/>
<proteinExistence type="predicted"/>
<sequence length="343" mass="38718">MPNAPVDNNGTQLFFTDSGPIKSSEDYTTLVIFHGSAFTGNTFHKLLPLGAAHNIRLVILNRRDYAGSTKYSDENLKDLQAGDKSFMERLALEVKHFLLWFIDTHNIPKITADRKSGGFVLMGWSMGNVTALSILGYQDVVGNEAYQRLEPYLRQLILYDPSGIGFGYERPPVAYNSFADVTPEAAIENFKYGVSGYYEHPDLASRSIDGLNVDKRGSRPSVDNMTAEEMAVNFDPIAAARTEFPMFIQMQPVLNMLTQTCLFDEKVTSEVLPKLEIAYLCCAKSPWYCLWGMIETERQYKKHLKLEHKVRPIQFLEIASGNHFVHWDDPEGFFACTVKAINS</sequence>
<name>A0A0C3CD87_HEBCY</name>
<dbReference type="Pfam" id="PF12697">
    <property type="entry name" value="Abhydrolase_6"/>
    <property type="match status" value="1"/>
</dbReference>
<evidence type="ECO:0000313" key="3">
    <source>
        <dbReference type="Proteomes" id="UP000053424"/>
    </source>
</evidence>
<keyword evidence="3" id="KW-1185">Reference proteome</keyword>
<reference evidence="2 3" key="1">
    <citation type="submission" date="2014-04" db="EMBL/GenBank/DDBJ databases">
        <authorList>
            <consortium name="DOE Joint Genome Institute"/>
            <person name="Kuo A."/>
            <person name="Gay G."/>
            <person name="Dore J."/>
            <person name="Kohler A."/>
            <person name="Nagy L.G."/>
            <person name="Floudas D."/>
            <person name="Copeland A."/>
            <person name="Barry K.W."/>
            <person name="Cichocki N."/>
            <person name="Veneault-Fourrey C."/>
            <person name="LaButti K."/>
            <person name="Lindquist E.A."/>
            <person name="Lipzen A."/>
            <person name="Lundell T."/>
            <person name="Morin E."/>
            <person name="Murat C."/>
            <person name="Sun H."/>
            <person name="Tunlid A."/>
            <person name="Henrissat B."/>
            <person name="Grigoriev I.V."/>
            <person name="Hibbett D.S."/>
            <person name="Martin F."/>
            <person name="Nordberg H.P."/>
            <person name="Cantor M.N."/>
            <person name="Hua S.X."/>
        </authorList>
    </citation>
    <scope>NUCLEOTIDE SEQUENCE [LARGE SCALE GENOMIC DNA]</scope>
    <source>
        <strain evidence="3">h7</strain>
    </source>
</reference>
<evidence type="ECO:0000313" key="2">
    <source>
        <dbReference type="EMBL" id="KIM42184.1"/>
    </source>
</evidence>
<dbReference type="Proteomes" id="UP000053424">
    <property type="component" value="Unassembled WGS sequence"/>
</dbReference>
<organism evidence="2 3">
    <name type="scientific">Hebeloma cylindrosporum</name>
    <dbReference type="NCBI Taxonomy" id="76867"/>
    <lineage>
        <taxon>Eukaryota</taxon>
        <taxon>Fungi</taxon>
        <taxon>Dikarya</taxon>
        <taxon>Basidiomycota</taxon>
        <taxon>Agaricomycotina</taxon>
        <taxon>Agaricomycetes</taxon>
        <taxon>Agaricomycetidae</taxon>
        <taxon>Agaricales</taxon>
        <taxon>Agaricineae</taxon>
        <taxon>Hymenogastraceae</taxon>
        <taxon>Hebeloma</taxon>
    </lineage>
</organism>
<dbReference type="SUPFAM" id="SSF53474">
    <property type="entry name" value="alpha/beta-Hydrolases"/>
    <property type="match status" value="1"/>
</dbReference>
<dbReference type="OrthoDB" id="5311491at2759"/>
<evidence type="ECO:0000259" key="1">
    <source>
        <dbReference type="Pfam" id="PF12697"/>
    </source>
</evidence>
<dbReference type="EMBL" id="KN831778">
    <property type="protein sequence ID" value="KIM42184.1"/>
    <property type="molecule type" value="Genomic_DNA"/>
</dbReference>
<dbReference type="InterPro" id="IPR000073">
    <property type="entry name" value="AB_hydrolase_1"/>
</dbReference>
<gene>
    <name evidence="2" type="ORF">M413DRAFT_444643</name>
</gene>
<feature type="domain" description="AB hydrolase-1" evidence="1">
    <location>
        <begin position="30"/>
        <end position="334"/>
    </location>
</feature>
<protein>
    <recommendedName>
        <fullName evidence="1">AB hydrolase-1 domain-containing protein</fullName>
    </recommendedName>
</protein>
<dbReference type="Gene3D" id="3.40.50.1820">
    <property type="entry name" value="alpha/beta hydrolase"/>
    <property type="match status" value="1"/>
</dbReference>
<dbReference type="InterPro" id="IPR029058">
    <property type="entry name" value="AB_hydrolase_fold"/>
</dbReference>